<accession>A0ABW3J3A7</accession>
<proteinExistence type="predicted"/>
<dbReference type="EMBL" id="JBHTIZ010000023">
    <property type="protein sequence ID" value="MFD0984628.1"/>
    <property type="molecule type" value="Genomic_DNA"/>
</dbReference>
<reference evidence="2" key="1">
    <citation type="journal article" date="2019" name="Int. J. Syst. Evol. Microbiol.">
        <title>The Global Catalogue of Microorganisms (GCM) 10K type strain sequencing project: providing services to taxonomists for standard genome sequencing and annotation.</title>
        <authorList>
            <consortium name="The Broad Institute Genomics Platform"/>
            <consortium name="The Broad Institute Genome Sequencing Center for Infectious Disease"/>
            <person name="Wu L."/>
            <person name="Ma J."/>
        </authorList>
    </citation>
    <scope>NUCLEOTIDE SEQUENCE [LARGE SCALE GENOMIC DNA]</scope>
    <source>
        <strain evidence="2">CECT 7649</strain>
    </source>
</reference>
<organism evidence="1 2">
    <name type="scientific">Flavobacterium myungsuense</name>
    <dbReference type="NCBI Taxonomy" id="651823"/>
    <lineage>
        <taxon>Bacteria</taxon>
        <taxon>Pseudomonadati</taxon>
        <taxon>Bacteroidota</taxon>
        <taxon>Flavobacteriia</taxon>
        <taxon>Flavobacteriales</taxon>
        <taxon>Flavobacteriaceae</taxon>
        <taxon>Flavobacterium</taxon>
    </lineage>
</organism>
<evidence type="ECO:0000313" key="1">
    <source>
        <dbReference type="EMBL" id="MFD0984628.1"/>
    </source>
</evidence>
<gene>
    <name evidence="1" type="ORF">ACFQ0S_09100</name>
</gene>
<name>A0ABW3J3A7_9FLAO</name>
<comment type="caution">
    <text evidence="1">The sequence shown here is derived from an EMBL/GenBank/DDBJ whole genome shotgun (WGS) entry which is preliminary data.</text>
</comment>
<dbReference type="RefSeq" id="WP_379755875.1">
    <property type="nucleotide sequence ID" value="NZ_JBHSYB010000024.1"/>
</dbReference>
<evidence type="ECO:0000313" key="2">
    <source>
        <dbReference type="Proteomes" id="UP001597051"/>
    </source>
</evidence>
<dbReference type="Proteomes" id="UP001597051">
    <property type="component" value="Unassembled WGS sequence"/>
</dbReference>
<keyword evidence="2" id="KW-1185">Reference proteome</keyword>
<sequence>MIVGSFGIKKEYFPEKECLQWNKDHYEEVVYDGSKIGFADVNPIIERQESLFAKS</sequence>
<protein>
    <submittedName>
        <fullName evidence="1">Uncharacterized protein</fullName>
    </submittedName>
</protein>